<evidence type="ECO:0000256" key="10">
    <source>
        <dbReference type="ARBA" id="ARBA00041080"/>
    </source>
</evidence>
<evidence type="ECO:0000256" key="8">
    <source>
        <dbReference type="ARBA" id="ARBA00037822"/>
    </source>
</evidence>
<evidence type="ECO:0000256" key="2">
    <source>
        <dbReference type="ARBA" id="ARBA00022490"/>
    </source>
</evidence>
<dbReference type="GO" id="GO:0060091">
    <property type="term" value="C:kinocilium"/>
    <property type="evidence" value="ECO:0007669"/>
    <property type="project" value="UniProtKB-SubCell"/>
</dbReference>
<evidence type="ECO:0000256" key="5">
    <source>
        <dbReference type="ARBA" id="ARBA00023069"/>
    </source>
</evidence>
<sequence>MECTKLQDVAEKIGYTGVCIGAERVQLLRNSLLTLQNENHFRKTYYWGRINGTDNDYHIAFGYAKDCLKDRRFFYSLDCLDWFLLPRPTKCGKLLTPLSPTLFDGNPSIVTNISKNPAFSAAKNRTEFGEGPPQFLKEEDRLSATVEFITEESLIIPRGAWCRRPDGSTTENNAFEGLDPIESLDQKSYLHARFPKEKWTENLLTRNDYNYSLDFLDPTSIDIPGECWNIQRYLGSRLIILQNLYWPGMTFYHIPESPHHGFLYIGYGMKNINLPFML</sequence>
<comment type="similarity">
    <text evidence="9">Belongs to the flagellar radial spoke RSP9 family.</text>
</comment>
<dbReference type="GO" id="GO:0060294">
    <property type="term" value="P:cilium movement involved in cell motility"/>
    <property type="evidence" value="ECO:0007669"/>
    <property type="project" value="TreeGrafter"/>
</dbReference>
<evidence type="ECO:0000256" key="9">
    <source>
        <dbReference type="ARBA" id="ARBA00038319"/>
    </source>
</evidence>
<evidence type="ECO:0000256" key="4">
    <source>
        <dbReference type="ARBA" id="ARBA00022846"/>
    </source>
</evidence>
<dbReference type="Proteomes" id="UP000694866">
    <property type="component" value="Unplaced"/>
</dbReference>
<dbReference type="GeneID" id="105265254"/>
<dbReference type="OrthoDB" id="10258956at2759"/>
<evidence type="ECO:0000256" key="7">
    <source>
        <dbReference type="ARBA" id="ARBA00023273"/>
    </source>
</evidence>
<evidence type="ECO:0000313" key="11">
    <source>
        <dbReference type="Proteomes" id="UP000694866"/>
    </source>
</evidence>
<keyword evidence="4" id="KW-0282">Flagellum</keyword>
<dbReference type="RefSeq" id="XP_011300961.1">
    <property type="nucleotide sequence ID" value="XM_011302659.1"/>
</dbReference>
<reference evidence="12" key="1">
    <citation type="submission" date="2025-08" db="UniProtKB">
        <authorList>
            <consortium name="RefSeq"/>
        </authorList>
    </citation>
    <scope>IDENTIFICATION</scope>
    <source>
        <strain evidence="12">USDA-PBARC FA_bdor</strain>
        <tissue evidence="12">Whole organism</tissue>
    </source>
</reference>
<dbReference type="GO" id="GO:0035082">
    <property type="term" value="P:axoneme assembly"/>
    <property type="evidence" value="ECO:0007669"/>
    <property type="project" value="InterPro"/>
</dbReference>
<dbReference type="InterPro" id="IPR055316">
    <property type="entry name" value="RSP9"/>
</dbReference>
<dbReference type="PANTHER" id="PTHR22069">
    <property type="entry name" value="MITOCHONDRIAL RIBOSOMAL PROTEIN S18"/>
    <property type="match status" value="1"/>
</dbReference>
<accession>A0A9R1TYR1</accession>
<keyword evidence="11" id="KW-1185">Reference proteome</keyword>
<proteinExistence type="inferred from homology"/>
<evidence type="ECO:0000256" key="3">
    <source>
        <dbReference type="ARBA" id="ARBA00022794"/>
    </source>
</evidence>
<keyword evidence="3" id="KW-0970">Cilium biogenesis/degradation</keyword>
<evidence type="ECO:0000256" key="1">
    <source>
        <dbReference type="ARBA" id="ARBA00004611"/>
    </source>
</evidence>
<dbReference type="AlphaFoldDB" id="A0A9R1TYR1"/>
<name>A0A9R1TYR1_9HYME</name>
<dbReference type="CTD" id="221421"/>
<protein>
    <recommendedName>
        <fullName evidence="10">Radial spoke head protein 9 homolog</fullName>
    </recommendedName>
</protein>
<dbReference type="PANTHER" id="PTHR22069:SF0">
    <property type="entry name" value="RADIAL SPOKE HEAD PROTEIN 9 HOMOLOG"/>
    <property type="match status" value="1"/>
</dbReference>
<gene>
    <name evidence="12" type="primary">Rsph9</name>
</gene>
<dbReference type="KEGG" id="fas:105265254"/>
<keyword evidence="2" id="KW-0963">Cytoplasm</keyword>
<keyword evidence="5" id="KW-0969">Cilium</keyword>
<evidence type="ECO:0000256" key="6">
    <source>
        <dbReference type="ARBA" id="ARBA00023212"/>
    </source>
</evidence>
<keyword evidence="7" id="KW-0966">Cell projection</keyword>
<dbReference type="GO" id="GO:0044458">
    <property type="term" value="P:motile cilium assembly"/>
    <property type="evidence" value="ECO:0007669"/>
    <property type="project" value="TreeGrafter"/>
</dbReference>
<organism evidence="11 12">
    <name type="scientific">Fopius arisanus</name>
    <dbReference type="NCBI Taxonomy" id="64838"/>
    <lineage>
        <taxon>Eukaryota</taxon>
        <taxon>Metazoa</taxon>
        <taxon>Ecdysozoa</taxon>
        <taxon>Arthropoda</taxon>
        <taxon>Hexapoda</taxon>
        <taxon>Insecta</taxon>
        <taxon>Pterygota</taxon>
        <taxon>Neoptera</taxon>
        <taxon>Endopterygota</taxon>
        <taxon>Hymenoptera</taxon>
        <taxon>Apocrita</taxon>
        <taxon>Ichneumonoidea</taxon>
        <taxon>Braconidae</taxon>
        <taxon>Opiinae</taxon>
        <taxon>Fopius</taxon>
    </lineage>
</organism>
<evidence type="ECO:0000313" key="12">
    <source>
        <dbReference type="RefSeq" id="XP_011300961.1"/>
    </source>
</evidence>
<comment type="subcellular location">
    <subcellularLocation>
        <location evidence="8">Cell projection</location>
        <location evidence="8">Kinocilium</location>
    </subcellularLocation>
    <subcellularLocation>
        <location evidence="1">Cytoplasm</location>
        <location evidence="1">Cytoskeleton</location>
        <location evidence="1">Flagellum axoneme</location>
    </subcellularLocation>
</comment>
<dbReference type="GO" id="GO:0005930">
    <property type="term" value="C:axoneme"/>
    <property type="evidence" value="ECO:0007669"/>
    <property type="project" value="TreeGrafter"/>
</dbReference>
<keyword evidence="6" id="KW-0206">Cytoskeleton</keyword>